<feature type="non-terminal residue" evidence="5">
    <location>
        <position position="543"/>
    </location>
</feature>
<evidence type="ECO:0000313" key="6">
    <source>
        <dbReference type="Proteomes" id="UP000250572"/>
    </source>
</evidence>
<dbReference type="InterPro" id="IPR012317">
    <property type="entry name" value="Poly(ADP-ribose)pol_cat_dom"/>
</dbReference>
<keyword evidence="6" id="KW-1185">Reference proteome</keyword>
<name>A0A315VRM2_GAMAF</name>
<dbReference type="GO" id="GO:0005737">
    <property type="term" value="C:cytoplasm"/>
    <property type="evidence" value="ECO:0007669"/>
    <property type="project" value="TreeGrafter"/>
</dbReference>
<proteinExistence type="inferred from homology"/>
<accession>A0A315VRM2</accession>
<dbReference type="Pfam" id="PF00533">
    <property type="entry name" value="BRCT"/>
    <property type="match status" value="1"/>
</dbReference>
<dbReference type="PANTHER" id="PTHR46530">
    <property type="entry name" value="PROTEIN MONO-ADP-RIBOSYLTRANSFERASE PARP4"/>
    <property type="match status" value="1"/>
</dbReference>
<evidence type="ECO:0000259" key="2">
    <source>
        <dbReference type="Pfam" id="PF00533"/>
    </source>
</evidence>
<gene>
    <name evidence="5" type="ORF">CCH79_00013718</name>
</gene>
<evidence type="ECO:0000313" key="5">
    <source>
        <dbReference type="EMBL" id="PWA26203.1"/>
    </source>
</evidence>
<dbReference type="PANTHER" id="PTHR46530:SF1">
    <property type="entry name" value="PROTEIN MONO-ADP-RIBOSYLTRANSFERASE PARP4"/>
    <property type="match status" value="1"/>
</dbReference>
<evidence type="ECO:0000259" key="4">
    <source>
        <dbReference type="Pfam" id="PF26156"/>
    </source>
</evidence>
<comment type="caution">
    <text evidence="5">The sequence shown here is derived from an EMBL/GenBank/DDBJ whole genome shotgun (WGS) entry which is preliminary data.</text>
</comment>
<dbReference type="InterPro" id="IPR031273">
    <property type="entry name" value="PARP4"/>
</dbReference>
<feature type="domain" description="PARP catalytic" evidence="3">
    <location>
        <begin position="120"/>
        <end position="196"/>
    </location>
</feature>
<organism evidence="5 6">
    <name type="scientific">Gambusia affinis</name>
    <name type="common">Western mosquitofish</name>
    <name type="synonym">Heterandria affinis</name>
    <dbReference type="NCBI Taxonomy" id="33528"/>
    <lineage>
        <taxon>Eukaryota</taxon>
        <taxon>Metazoa</taxon>
        <taxon>Chordata</taxon>
        <taxon>Craniata</taxon>
        <taxon>Vertebrata</taxon>
        <taxon>Euteleostomi</taxon>
        <taxon>Actinopterygii</taxon>
        <taxon>Neopterygii</taxon>
        <taxon>Teleostei</taxon>
        <taxon>Neoteleostei</taxon>
        <taxon>Acanthomorphata</taxon>
        <taxon>Ovalentaria</taxon>
        <taxon>Atherinomorphae</taxon>
        <taxon>Cyprinodontiformes</taxon>
        <taxon>Poeciliidae</taxon>
        <taxon>Poeciliinae</taxon>
        <taxon>Gambusia</taxon>
    </lineage>
</organism>
<dbReference type="Proteomes" id="UP000250572">
    <property type="component" value="Unassembled WGS sequence"/>
</dbReference>
<comment type="similarity">
    <text evidence="1">Belongs to the ARTD/PARP family.</text>
</comment>
<sequence>MRLQNQQVRLQNHQMRFQNQQVRGQNQIVLLSRRTRVEQIVLLSWRTREQETYLSATEKFRHKNLKHKYLIRDVLNVSEMTMNNPKPSSVGKYRALRCGMEAVSQSSLEFQNIAALLADRPVQIQQIIRVSRAKELQRFRSEIGNIKPLLHASRPSNFVGILSRGLLLPRAVVEQHGITRTDYGKLGSGIYFGDAVRSERWQQVKKAVDWVRWADREYPCACSRLEFGWSWESSTRQLLGFERFPPFSPLISLELQKTAAPLALLRQTRQHNLLDNCSELLELKYILMKRRSSNHSMLRDMGFGSLSDQMLPFVSLDAVPNSRSTNFSRRAGFSALVSSQLFTDSGSVGVFDSCSVHLELKNLHCKEKKKLKLVATKNGGNISSTINKLCTLAVTSNLSDVLCSIQKNQTSVVHFDYLYKLDEWKMDTSSSPGLPPCKSQKRTPLTHQAKLSKGPISSEGPAVEKNNLEFRIYKESDSALPAFPDDFQVAKYSVFGQMGIVLMEVCLQENGSRFCVLELQSAKGEQGRRYRVARYWKDDVLSK</sequence>
<dbReference type="InterPro" id="IPR001357">
    <property type="entry name" value="BRCT_dom"/>
</dbReference>
<dbReference type="Pfam" id="PF26156">
    <property type="entry name" value="PARP4_MVP-ID"/>
    <property type="match status" value="1"/>
</dbReference>
<dbReference type="SUPFAM" id="SSF56399">
    <property type="entry name" value="ADP-ribosylation"/>
    <property type="match status" value="1"/>
</dbReference>
<dbReference type="EMBL" id="NHOQ01001193">
    <property type="protein sequence ID" value="PWA26203.1"/>
    <property type="molecule type" value="Genomic_DNA"/>
</dbReference>
<evidence type="ECO:0000256" key="1">
    <source>
        <dbReference type="ARBA" id="ARBA00024347"/>
    </source>
</evidence>
<protein>
    <submittedName>
        <fullName evidence="5">Uncharacterized protein</fullName>
    </submittedName>
</protein>
<reference evidence="5 6" key="1">
    <citation type="journal article" date="2018" name="G3 (Bethesda)">
        <title>A High-Quality Reference Genome for the Invasive Mosquitofish Gambusia affinis Using a Chicago Library.</title>
        <authorList>
            <person name="Hoffberg S.L."/>
            <person name="Troendle N.J."/>
            <person name="Glenn T.C."/>
            <person name="Mahmud O."/>
            <person name="Louha S."/>
            <person name="Chalopin D."/>
            <person name="Bennetzen J.L."/>
            <person name="Mauricio R."/>
        </authorList>
    </citation>
    <scope>NUCLEOTIDE SEQUENCE [LARGE SCALE GENOMIC DNA]</scope>
    <source>
        <strain evidence="5">NE01/NJP1002.9</strain>
        <tissue evidence="5">Muscle</tissue>
    </source>
</reference>
<evidence type="ECO:0000259" key="3">
    <source>
        <dbReference type="Pfam" id="PF00644"/>
    </source>
</evidence>
<dbReference type="Gene3D" id="3.90.228.10">
    <property type="match status" value="1"/>
</dbReference>
<feature type="domain" description="PARP4 MVP-ID C-terminal" evidence="4">
    <location>
        <begin position="202"/>
        <end position="251"/>
    </location>
</feature>
<dbReference type="GO" id="GO:0003950">
    <property type="term" value="F:NAD+ poly-ADP-ribosyltransferase activity"/>
    <property type="evidence" value="ECO:0007669"/>
    <property type="project" value="InterPro"/>
</dbReference>
<dbReference type="Pfam" id="PF00644">
    <property type="entry name" value="PARP"/>
    <property type="match status" value="1"/>
</dbReference>
<feature type="domain" description="BRCT" evidence="2">
    <location>
        <begin position="349"/>
        <end position="420"/>
    </location>
</feature>
<dbReference type="InterPro" id="IPR058904">
    <property type="entry name" value="PARP4_MVP-ID"/>
</dbReference>
<dbReference type="AlphaFoldDB" id="A0A315VRM2"/>